<reference evidence="2" key="1">
    <citation type="journal article" date="2014" name="Int. J. Syst. Evol. Microbiol.">
        <title>Complete genome sequence of Corynebacterium casei LMG S-19264T (=DSM 44701T), isolated from a smear-ripened cheese.</title>
        <authorList>
            <consortium name="US DOE Joint Genome Institute (JGI-PGF)"/>
            <person name="Walter F."/>
            <person name="Albersmeier A."/>
            <person name="Kalinowski J."/>
            <person name="Ruckert C."/>
        </authorList>
    </citation>
    <scope>NUCLEOTIDE SEQUENCE</scope>
    <source>
        <strain evidence="2">CGMCC 1.12160</strain>
    </source>
</reference>
<feature type="region of interest" description="Disordered" evidence="1">
    <location>
        <begin position="318"/>
        <end position="339"/>
    </location>
</feature>
<name>A0A917BQA8_9MICO</name>
<keyword evidence="3" id="KW-1185">Reference proteome</keyword>
<organism evidence="2 3">
    <name type="scientific">Ornithinimicrobium tianjinense</name>
    <dbReference type="NCBI Taxonomy" id="1195761"/>
    <lineage>
        <taxon>Bacteria</taxon>
        <taxon>Bacillati</taxon>
        <taxon>Actinomycetota</taxon>
        <taxon>Actinomycetes</taxon>
        <taxon>Micrococcales</taxon>
        <taxon>Ornithinimicrobiaceae</taxon>
        <taxon>Ornithinimicrobium</taxon>
    </lineage>
</organism>
<sequence length="339" mass="36958">MPAEPSTDPGAGHRITLLGPQRKPRLRSVVRGLGLTGGHFATITAGWRDREAEDEILVAELGGRTTNLGLWSLMQQVWEIDPELEAADRERRAVLGEMQELYLIGLEQAADGLRRLVAQPARHPEVQELAIRDAVEIMRRMDARHLSRVDDVHREFYATYRPQDRDHIVNARFAVGRALAGTDAVVMPGGHVGVLLGALHLFNLAPALASPVLSEDGETLLRAELHRPIIAWGAGAMALTERVLLFFDDSALRAGVSEMLMKGLGLTRDVVALPSPRARLDLKDTVRMGRLAARVAPAQPLLLDERAEVTLDADGRLPAGAPVVGPDGTPTIHRREVGE</sequence>
<gene>
    <name evidence="2" type="ORF">GCM10011366_21220</name>
</gene>
<dbReference type="RefSeq" id="WP_188430575.1">
    <property type="nucleotide sequence ID" value="NZ_BAABKH010000003.1"/>
</dbReference>
<accession>A0A917BQA8</accession>
<dbReference type="SUPFAM" id="SSF52317">
    <property type="entry name" value="Class I glutamine amidotransferase-like"/>
    <property type="match status" value="1"/>
</dbReference>
<dbReference type="Proteomes" id="UP000605670">
    <property type="component" value="Unassembled WGS sequence"/>
</dbReference>
<evidence type="ECO:0000313" key="2">
    <source>
        <dbReference type="EMBL" id="GGF53198.1"/>
    </source>
</evidence>
<dbReference type="AlphaFoldDB" id="A0A917BQA8"/>
<dbReference type="EMBL" id="BMEM01000003">
    <property type="protein sequence ID" value="GGF53198.1"/>
    <property type="molecule type" value="Genomic_DNA"/>
</dbReference>
<evidence type="ECO:0000256" key="1">
    <source>
        <dbReference type="SAM" id="MobiDB-lite"/>
    </source>
</evidence>
<comment type="caution">
    <text evidence="2">The sequence shown here is derived from an EMBL/GenBank/DDBJ whole genome shotgun (WGS) entry which is preliminary data.</text>
</comment>
<protein>
    <submittedName>
        <fullName evidence="2">Uncharacterized protein</fullName>
    </submittedName>
</protein>
<evidence type="ECO:0000313" key="3">
    <source>
        <dbReference type="Proteomes" id="UP000605670"/>
    </source>
</evidence>
<reference evidence="2" key="2">
    <citation type="submission" date="2020-09" db="EMBL/GenBank/DDBJ databases">
        <authorList>
            <person name="Sun Q."/>
            <person name="Zhou Y."/>
        </authorList>
    </citation>
    <scope>NUCLEOTIDE SEQUENCE</scope>
    <source>
        <strain evidence="2">CGMCC 1.12160</strain>
    </source>
</reference>
<dbReference type="InterPro" id="IPR029062">
    <property type="entry name" value="Class_I_gatase-like"/>
</dbReference>
<proteinExistence type="predicted"/>